<dbReference type="Proteomes" id="UP000448762">
    <property type="component" value="Unassembled WGS sequence"/>
</dbReference>
<dbReference type="RefSeq" id="WP_086318889.1">
    <property type="nucleotide sequence ID" value="NZ_JADBBV010000001.1"/>
</dbReference>
<protein>
    <submittedName>
        <fullName evidence="1">Uncharacterized protein</fullName>
    </submittedName>
</protein>
<organism evidence="1 2">
    <name type="scientific">Enterococcus faecium</name>
    <name type="common">Streptococcus faecium</name>
    <dbReference type="NCBI Taxonomy" id="1352"/>
    <lineage>
        <taxon>Bacteria</taxon>
        <taxon>Bacillati</taxon>
        <taxon>Bacillota</taxon>
        <taxon>Bacilli</taxon>
        <taxon>Lactobacillales</taxon>
        <taxon>Enterococcaceae</taxon>
        <taxon>Enterococcus</taxon>
    </lineage>
</organism>
<comment type="caution">
    <text evidence="1">The sequence shown here is derived from an EMBL/GenBank/DDBJ whole genome shotgun (WGS) entry which is preliminary data.</text>
</comment>
<evidence type="ECO:0000313" key="2">
    <source>
        <dbReference type="Proteomes" id="UP000448762"/>
    </source>
</evidence>
<sequence length="89" mass="10229">MTGFNLIDTIANIASLKGVSDYQQNIEVFLLKVTKSDNEVYKQEADDQTKEILFSAVVQELESSRFKNREVIAYDPVISNKNTHELYRL</sequence>
<name>A0A7V7GQ40_ENTFC</name>
<gene>
    <name evidence="1" type="ORF">DTX73_03340</name>
</gene>
<accession>A0A7V7GQ40</accession>
<dbReference type="EMBL" id="QOVC01000002">
    <property type="protein sequence ID" value="KAA0692237.1"/>
    <property type="molecule type" value="Genomic_DNA"/>
</dbReference>
<proteinExistence type="predicted"/>
<reference evidence="1 2" key="1">
    <citation type="submission" date="2018-07" db="EMBL/GenBank/DDBJ databases">
        <title>High quality draft genome sequencing of Enterococcus faecium exhibiting probiotic potential isolated from mucus of freshwater fish.</title>
        <authorList>
            <person name="El-Jeni R."/>
            <person name="Ghedira K."/>
            <person name="Abdelhak S."/>
            <person name="El-Bour M."/>
            <person name="Bouhaouala-Zahar B."/>
        </authorList>
    </citation>
    <scope>NUCLEOTIDE SEQUENCE [LARGE SCALE GENOMIC DNA]</scope>
    <source>
        <strain evidence="1 2">R.A73</strain>
    </source>
</reference>
<dbReference type="AlphaFoldDB" id="A0A7V7GQ40"/>
<evidence type="ECO:0000313" key="1">
    <source>
        <dbReference type="EMBL" id="KAA0692237.1"/>
    </source>
</evidence>